<dbReference type="PANTHER" id="PTHR43618">
    <property type="entry name" value="7-ALPHA-HYDROXYSTEROID DEHYDROGENASE"/>
    <property type="match status" value="1"/>
</dbReference>
<evidence type="ECO:0000313" key="5">
    <source>
        <dbReference type="Proteomes" id="UP000030106"/>
    </source>
</evidence>
<dbReference type="STRING" id="1245745.A0A0A2VCU9"/>
<dbReference type="eggNOG" id="KOG0725">
    <property type="taxonomic scope" value="Eukaryota"/>
</dbReference>
<dbReference type="EMBL" id="ANFO01000918">
    <property type="protein sequence ID" value="KGQ05681.1"/>
    <property type="molecule type" value="Genomic_DNA"/>
</dbReference>
<name>A0A0A2VCU9_BEABA</name>
<dbReference type="Gene3D" id="3.40.50.720">
    <property type="entry name" value="NAD(P)-binding Rossmann-like Domain"/>
    <property type="match status" value="1"/>
</dbReference>
<organism evidence="4 5">
    <name type="scientific">Beauveria bassiana D1-5</name>
    <dbReference type="NCBI Taxonomy" id="1245745"/>
    <lineage>
        <taxon>Eukaryota</taxon>
        <taxon>Fungi</taxon>
        <taxon>Dikarya</taxon>
        <taxon>Ascomycota</taxon>
        <taxon>Pezizomycotina</taxon>
        <taxon>Sordariomycetes</taxon>
        <taxon>Hypocreomycetidae</taxon>
        <taxon>Hypocreales</taxon>
        <taxon>Cordycipitaceae</taxon>
        <taxon>Beauveria</taxon>
    </lineage>
</organism>
<dbReference type="PROSITE" id="PS00061">
    <property type="entry name" value="ADH_SHORT"/>
    <property type="match status" value="1"/>
</dbReference>
<evidence type="ECO:0000256" key="1">
    <source>
        <dbReference type="ARBA" id="ARBA00006484"/>
    </source>
</evidence>
<dbReference type="InterPro" id="IPR036291">
    <property type="entry name" value="NAD(P)-bd_dom_sf"/>
</dbReference>
<evidence type="ECO:0000256" key="2">
    <source>
        <dbReference type="ARBA" id="ARBA00022857"/>
    </source>
</evidence>
<dbReference type="AlphaFoldDB" id="A0A0A2VCU9"/>
<dbReference type="PANTHER" id="PTHR43618:SF17">
    <property type="entry name" value="RHAMNOLIPIDS BIOSYNTHESIS 3-OXOACYL-[ACYL-CARRIER-PROTEIN] REDUCTASE"/>
    <property type="match status" value="1"/>
</dbReference>
<reference evidence="4 5" key="1">
    <citation type="submission" date="2012-10" db="EMBL/GenBank/DDBJ databases">
        <title>Genome sequencing and analysis of entomopathogenic fungi Beauveria bassiana D1-5.</title>
        <authorList>
            <person name="Li Q."/>
            <person name="Wang L."/>
            <person name="Zhang Z."/>
            <person name="Wang Q."/>
            <person name="Ren J."/>
            <person name="Wang M."/>
            <person name="Xu W."/>
            <person name="Wang J."/>
            <person name="Lu Y."/>
            <person name="Du Q."/>
            <person name="Sun Z."/>
        </authorList>
    </citation>
    <scope>NUCLEOTIDE SEQUENCE [LARGE SCALE GENOMIC DNA]</scope>
    <source>
        <strain evidence="4 5">D1-5</strain>
    </source>
</reference>
<comment type="similarity">
    <text evidence="1">Belongs to the short-chain dehydrogenases/reductases (SDR) family.</text>
</comment>
<dbReference type="SUPFAM" id="SSF51735">
    <property type="entry name" value="NAD(P)-binding Rossmann-fold domains"/>
    <property type="match status" value="1"/>
</dbReference>
<sequence length="288" mass="29995">MDSCSLFNIKVPHHVFHQGKNVLVTGGAKGIGRMITQGYAESGANVFITGRDAKACESVVAELQPVVAKAGGSIFAIPANLQSYQECERLVAELGTAIDRAAAAAAAAGGGRAKGLHVLVNNAGAVWGADIDSYPDHAWDKVLTLDLQRVFTLSQKALPLLEQAATPDDPARLIHIGSIDGIRTPATANFAYSAAKAGLHQLSRHLARDLGPRFVTSNVVACGPFPSHMMKATLEAAGDYIKSEVPLRRVGKPEDAAGACIYLSSKAGAFCNGATIRVDGGASQVAKI</sequence>
<dbReference type="InterPro" id="IPR002347">
    <property type="entry name" value="SDR_fam"/>
</dbReference>
<keyword evidence="2" id="KW-0521">NADP</keyword>
<dbReference type="Pfam" id="PF13561">
    <property type="entry name" value="adh_short_C2"/>
    <property type="match status" value="1"/>
</dbReference>
<protein>
    <submittedName>
        <fullName evidence="4">Rhamnolipids biosynthesis 3-oxoacyl-[acyl-carrier-protein] reductase</fullName>
    </submittedName>
</protein>
<gene>
    <name evidence="4" type="ORF">BBAD15_g9059</name>
</gene>
<dbReference type="PRINTS" id="PR00080">
    <property type="entry name" value="SDRFAMILY"/>
</dbReference>
<proteinExistence type="inferred from homology"/>
<evidence type="ECO:0000256" key="3">
    <source>
        <dbReference type="ARBA" id="ARBA00023002"/>
    </source>
</evidence>
<dbReference type="InterPro" id="IPR052178">
    <property type="entry name" value="Sec_Metab_Biosynth_SDR"/>
</dbReference>
<dbReference type="OrthoDB" id="294295at2759"/>
<accession>A0A0A2VCU9</accession>
<dbReference type="PRINTS" id="PR00081">
    <property type="entry name" value="GDHRDH"/>
</dbReference>
<dbReference type="HOGENOM" id="CLU_010194_1_1_1"/>
<evidence type="ECO:0000313" key="4">
    <source>
        <dbReference type="EMBL" id="KGQ05681.1"/>
    </source>
</evidence>
<keyword evidence="3" id="KW-0560">Oxidoreductase</keyword>
<dbReference type="InterPro" id="IPR020904">
    <property type="entry name" value="Sc_DH/Rdtase_CS"/>
</dbReference>
<dbReference type="GO" id="GO:0016491">
    <property type="term" value="F:oxidoreductase activity"/>
    <property type="evidence" value="ECO:0007669"/>
    <property type="project" value="UniProtKB-KW"/>
</dbReference>
<dbReference type="Proteomes" id="UP000030106">
    <property type="component" value="Unassembled WGS sequence"/>
</dbReference>
<comment type="caution">
    <text evidence="4">The sequence shown here is derived from an EMBL/GenBank/DDBJ whole genome shotgun (WGS) entry which is preliminary data.</text>
</comment>